<reference evidence="6" key="2">
    <citation type="submission" date="2015-01" db="EMBL/GenBank/DDBJ databases">
        <title>Evolutionary Origins and Diversification of the Mycorrhizal Mutualists.</title>
        <authorList>
            <consortium name="DOE Joint Genome Institute"/>
            <consortium name="Mycorrhizal Genomics Consortium"/>
            <person name="Kohler A."/>
            <person name="Kuo A."/>
            <person name="Nagy L.G."/>
            <person name="Floudas D."/>
            <person name="Copeland A."/>
            <person name="Barry K.W."/>
            <person name="Cichocki N."/>
            <person name="Veneault-Fourrey C."/>
            <person name="LaButti K."/>
            <person name="Lindquist E.A."/>
            <person name="Lipzen A."/>
            <person name="Lundell T."/>
            <person name="Morin E."/>
            <person name="Murat C."/>
            <person name="Riley R."/>
            <person name="Ohm R."/>
            <person name="Sun H."/>
            <person name="Tunlid A."/>
            <person name="Henrissat B."/>
            <person name="Grigoriev I.V."/>
            <person name="Hibbett D.S."/>
            <person name="Martin F."/>
        </authorList>
    </citation>
    <scope>NUCLEOTIDE SEQUENCE [LARGE SCALE GENOMIC DNA]</scope>
    <source>
        <strain evidence="6">Foug A</strain>
    </source>
</reference>
<evidence type="ECO:0000313" key="5">
    <source>
        <dbReference type="EMBL" id="KIM54794.1"/>
    </source>
</evidence>
<dbReference type="InParanoid" id="A0A0C3DEI4"/>
<dbReference type="SUPFAM" id="SSF54001">
    <property type="entry name" value="Cysteine proteinases"/>
    <property type="match status" value="1"/>
</dbReference>
<dbReference type="EMBL" id="KN822147">
    <property type="protein sequence ID" value="KIM54794.1"/>
    <property type="molecule type" value="Genomic_DNA"/>
</dbReference>
<dbReference type="HOGENOM" id="CLU_2564715_0_0_1"/>
<evidence type="ECO:0000256" key="2">
    <source>
        <dbReference type="ARBA" id="ARBA00022670"/>
    </source>
</evidence>
<dbReference type="InterPro" id="IPR003653">
    <property type="entry name" value="Peptidase_C48_C"/>
</dbReference>
<dbReference type="Pfam" id="PF02902">
    <property type="entry name" value="Peptidase_C48"/>
    <property type="match status" value="1"/>
</dbReference>
<accession>A0A0C3DEI4</accession>
<feature type="domain" description="Ubiquitin-like protease family profile" evidence="4">
    <location>
        <begin position="21"/>
        <end position="68"/>
    </location>
</feature>
<comment type="similarity">
    <text evidence="1">Belongs to the peptidase C48 family.</text>
</comment>
<dbReference type="Proteomes" id="UP000053989">
    <property type="component" value="Unassembled WGS sequence"/>
</dbReference>
<gene>
    <name evidence="5" type="ORF">SCLCIDRAFT_136017</name>
</gene>
<dbReference type="GO" id="GO:0006508">
    <property type="term" value="P:proteolysis"/>
    <property type="evidence" value="ECO:0007669"/>
    <property type="project" value="UniProtKB-KW"/>
</dbReference>
<name>A0A0C3DEI4_9AGAM</name>
<evidence type="ECO:0000256" key="1">
    <source>
        <dbReference type="ARBA" id="ARBA00005234"/>
    </source>
</evidence>
<dbReference type="AlphaFoldDB" id="A0A0C3DEI4"/>
<organism evidence="5 6">
    <name type="scientific">Scleroderma citrinum Foug A</name>
    <dbReference type="NCBI Taxonomy" id="1036808"/>
    <lineage>
        <taxon>Eukaryota</taxon>
        <taxon>Fungi</taxon>
        <taxon>Dikarya</taxon>
        <taxon>Basidiomycota</taxon>
        <taxon>Agaricomycotina</taxon>
        <taxon>Agaricomycetes</taxon>
        <taxon>Agaricomycetidae</taxon>
        <taxon>Boletales</taxon>
        <taxon>Sclerodermatineae</taxon>
        <taxon>Sclerodermataceae</taxon>
        <taxon>Scleroderma</taxon>
    </lineage>
</organism>
<evidence type="ECO:0000256" key="3">
    <source>
        <dbReference type="ARBA" id="ARBA00022801"/>
    </source>
</evidence>
<dbReference type="GO" id="GO:0019783">
    <property type="term" value="F:ubiquitin-like protein peptidase activity"/>
    <property type="evidence" value="ECO:0007669"/>
    <property type="project" value="UniProtKB-ARBA"/>
</dbReference>
<reference evidence="5 6" key="1">
    <citation type="submission" date="2014-04" db="EMBL/GenBank/DDBJ databases">
        <authorList>
            <consortium name="DOE Joint Genome Institute"/>
            <person name="Kuo A."/>
            <person name="Kohler A."/>
            <person name="Nagy L.G."/>
            <person name="Floudas D."/>
            <person name="Copeland A."/>
            <person name="Barry K.W."/>
            <person name="Cichocki N."/>
            <person name="Veneault-Fourrey C."/>
            <person name="LaButti K."/>
            <person name="Lindquist E.A."/>
            <person name="Lipzen A."/>
            <person name="Lundell T."/>
            <person name="Morin E."/>
            <person name="Murat C."/>
            <person name="Sun H."/>
            <person name="Tunlid A."/>
            <person name="Henrissat B."/>
            <person name="Grigoriev I.V."/>
            <person name="Hibbett D.S."/>
            <person name="Martin F."/>
            <person name="Nordberg H.P."/>
            <person name="Cantor M.N."/>
            <person name="Hua S.X."/>
        </authorList>
    </citation>
    <scope>NUCLEOTIDE SEQUENCE [LARGE SCALE GENOMIC DNA]</scope>
    <source>
        <strain evidence="5 6">Foug A</strain>
    </source>
</reference>
<dbReference type="OrthoDB" id="2976051at2759"/>
<proteinExistence type="inferred from homology"/>
<keyword evidence="2" id="KW-0645">Protease</keyword>
<evidence type="ECO:0000259" key="4">
    <source>
        <dbReference type="Pfam" id="PF02902"/>
    </source>
</evidence>
<protein>
    <recommendedName>
        <fullName evidence="4">Ubiquitin-like protease family profile domain-containing protein</fullName>
    </recommendedName>
</protein>
<evidence type="ECO:0000313" key="6">
    <source>
        <dbReference type="Proteomes" id="UP000053989"/>
    </source>
</evidence>
<dbReference type="GO" id="GO:0008234">
    <property type="term" value="F:cysteine-type peptidase activity"/>
    <property type="evidence" value="ECO:0007669"/>
    <property type="project" value="InterPro"/>
</dbReference>
<sequence>AVLSTHDLPRVRHNAMDDAMWRNTSWTHYWEKDIWILPIHQPGHWVVCTIDFTFKRLFLFDSFAEWKPWKKDIWVQ</sequence>
<keyword evidence="6" id="KW-1185">Reference proteome</keyword>
<feature type="non-terminal residue" evidence="5">
    <location>
        <position position="1"/>
    </location>
</feature>
<dbReference type="InterPro" id="IPR038765">
    <property type="entry name" value="Papain-like_cys_pep_sf"/>
</dbReference>
<keyword evidence="3" id="KW-0378">Hydrolase</keyword>
<dbReference type="Gene3D" id="3.40.395.10">
    <property type="entry name" value="Adenoviral Proteinase, Chain A"/>
    <property type="match status" value="1"/>
</dbReference>